<dbReference type="Ensembl" id="ENSACAT00000016892.3">
    <property type="protein sequence ID" value="ENSACAP00000016566.3"/>
    <property type="gene ID" value="ENSACAG00000016844.3"/>
</dbReference>
<dbReference type="PANTHER" id="PTHR10029">
    <property type="entry name" value="ACYLPHOSPHATASE"/>
    <property type="match status" value="1"/>
</dbReference>
<dbReference type="Pfam" id="PF00708">
    <property type="entry name" value="Acylphosphatase"/>
    <property type="match status" value="1"/>
</dbReference>
<dbReference type="InParanoid" id="G1KT64"/>
<dbReference type="PANTHER" id="PTHR10029:SF21">
    <property type="entry name" value="ACYLPHOSPHATASE-1"/>
    <property type="match status" value="1"/>
</dbReference>
<dbReference type="InterPro" id="IPR017968">
    <property type="entry name" value="Acylphosphatase_CS"/>
</dbReference>
<dbReference type="PROSITE" id="PS00150">
    <property type="entry name" value="ACYLPHOSPHATASE_1"/>
    <property type="match status" value="1"/>
</dbReference>
<evidence type="ECO:0000256" key="3">
    <source>
        <dbReference type="ARBA" id="ARBA00047645"/>
    </source>
</evidence>
<dbReference type="CTD" id="97"/>
<evidence type="ECO:0000256" key="5">
    <source>
        <dbReference type="RuleBase" id="RU000553"/>
    </source>
</evidence>
<gene>
    <name evidence="8" type="primary">acyp1</name>
</gene>
<dbReference type="Proteomes" id="UP000001646">
    <property type="component" value="Chromosome 1"/>
</dbReference>
<dbReference type="Gene3D" id="3.30.70.100">
    <property type="match status" value="1"/>
</dbReference>
<dbReference type="HOGENOM" id="CLU_141932_0_1_1"/>
<dbReference type="GeneID" id="100557010"/>
<dbReference type="eggNOG" id="KOG3360">
    <property type="taxonomic scope" value="Eukaryota"/>
</dbReference>
<dbReference type="PROSITE" id="PS00151">
    <property type="entry name" value="ACYLPHOSPHATASE_2"/>
    <property type="match status" value="1"/>
</dbReference>
<comment type="catalytic activity">
    <reaction evidence="3 4 5">
        <text>an acyl phosphate + H2O = a carboxylate + phosphate + H(+)</text>
        <dbReference type="Rhea" id="RHEA:14965"/>
        <dbReference type="ChEBI" id="CHEBI:15377"/>
        <dbReference type="ChEBI" id="CHEBI:15378"/>
        <dbReference type="ChEBI" id="CHEBI:29067"/>
        <dbReference type="ChEBI" id="CHEBI:43474"/>
        <dbReference type="ChEBI" id="CHEBI:59918"/>
        <dbReference type="EC" id="3.6.1.7"/>
    </reaction>
</comment>
<dbReference type="FunFam" id="3.30.70.100:FF:000011">
    <property type="entry name" value="Acylphosphatase"/>
    <property type="match status" value="1"/>
</dbReference>
<dbReference type="AlphaFoldDB" id="G1KT64"/>
<evidence type="ECO:0000256" key="2">
    <source>
        <dbReference type="ARBA" id="ARBA00022801"/>
    </source>
</evidence>
<dbReference type="GO" id="GO:0003998">
    <property type="term" value="F:acylphosphatase activity"/>
    <property type="evidence" value="ECO:0000318"/>
    <property type="project" value="GO_Central"/>
</dbReference>
<evidence type="ECO:0000256" key="6">
    <source>
        <dbReference type="RuleBase" id="RU004168"/>
    </source>
</evidence>
<reference evidence="8" key="2">
    <citation type="submission" date="2025-08" db="UniProtKB">
        <authorList>
            <consortium name="Ensembl"/>
        </authorList>
    </citation>
    <scope>IDENTIFICATION</scope>
</reference>
<evidence type="ECO:0000313" key="9">
    <source>
        <dbReference type="Proteomes" id="UP000001646"/>
    </source>
</evidence>
<dbReference type="STRING" id="28377.ENSACAP00000016566"/>
<dbReference type="SUPFAM" id="SSF54975">
    <property type="entry name" value="Acylphosphatase/BLUF domain-like"/>
    <property type="match status" value="1"/>
</dbReference>
<dbReference type="PRINTS" id="PR00112">
    <property type="entry name" value="ACYLPHPHTASE"/>
</dbReference>
<dbReference type="OrthoDB" id="7961613at2759"/>
<name>G1KT64_ANOCA</name>
<accession>G1KT64</accession>
<sequence>MRMQMKAEFTQCPCLAIWPSLPPSEDRATGQLPMERSLEAGGEIWVRPLRFLSGLIALLLLIQGSPTMAEGDGLVSIDYEVFGKVQGVFFRKYTQAQGKKLGVVGWVQNTDQGTVKGQIQGPTLKVRQLQEWLQKTGSPKSHIDRAEFHNEKKITRLDHSGFSIVK</sequence>
<dbReference type="PROSITE" id="PS51160">
    <property type="entry name" value="ACYLPHOSPHATASE_3"/>
    <property type="match status" value="1"/>
</dbReference>
<organism evidence="8 9">
    <name type="scientific">Anolis carolinensis</name>
    <name type="common">Green anole</name>
    <name type="synonym">American chameleon</name>
    <dbReference type="NCBI Taxonomy" id="28377"/>
    <lineage>
        <taxon>Eukaryota</taxon>
        <taxon>Metazoa</taxon>
        <taxon>Chordata</taxon>
        <taxon>Craniata</taxon>
        <taxon>Vertebrata</taxon>
        <taxon>Euteleostomi</taxon>
        <taxon>Lepidosauria</taxon>
        <taxon>Squamata</taxon>
        <taxon>Bifurcata</taxon>
        <taxon>Unidentata</taxon>
        <taxon>Episquamata</taxon>
        <taxon>Toxicofera</taxon>
        <taxon>Iguania</taxon>
        <taxon>Dactyloidae</taxon>
        <taxon>Anolis</taxon>
    </lineage>
</organism>
<reference evidence="8 9" key="1">
    <citation type="submission" date="2009-12" db="EMBL/GenBank/DDBJ databases">
        <title>The Genome Sequence of Anolis carolinensis (Green Anole Lizard).</title>
        <authorList>
            <consortium name="The Genome Sequencing Platform"/>
            <person name="Di Palma F."/>
            <person name="Alfoldi J."/>
            <person name="Heiman D."/>
            <person name="Young S."/>
            <person name="Grabherr M."/>
            <person name="Johnson J."/>
            <person name="Lander E.S."/>
            <person name="Lindblad-Toh K."/>
        </authorList>
    </citation>
    <scope>NUCLEOTIDE SEQUENCE [LARGE SCALE GENOMIC DNA]</scope>
    <source>
        <strain evidence="8 9">JBL SC #1</strain>
    </source>
</reference>
<keyword evidence="2 4" id="KW-0378">Hydrolase</keyword>
<feature type="active site" evidence="4">
    <location>
        <position position="91"/>
    </location>
</feature>
<keyword evidence="9" id="KW-1185">Reference proteome</keyword>
<evidence type="ECO:0000256" key="1">
    <source>
        <dbReference type="ARBA" id="ARBA00005614"/>
    </source>
</evidence>
<dbReference type="InterPro" id="IPR001792">
    <property type="entry name" value="Acylphosphatase-like_dom"/>
</dbReference>
<dbReference type="Bgee" id="ENSACAG00000016844">
    <property type="expression patterns" value="Expressed in brain and 13 other cell types or tissues"/>
</dbReference>
<dbReference type="EC" id="3.6.1.7" evidence="4 5"/>
<evidence type="ECO:0000256" key="4">
    <source>
        <dbReference type="PROSITE-ProRule" id="PRU00520"/>
    </source>
</evidence>
<evidence type="ECO:0000313" key="8">
    <source>
        <dbReference type="Ensembl" id="ENSACAP00000016566.3"/>
    </source>
</evidence>
<feature type="domain" description="Acylphosphatase-like" evidence="7">
    <location>
        <begin position="76"/>
        <end position="166"/>
    </location>
</feature>
<dbReference type="FunCoup" id="G1KT64">
    <property type="interactions" value="266"/>
</dbReference>
<feature type="active site" evidence="4">
    <location>
        <position position="109"/>
    </location>
</feature>
<evidence type="ECO:0000259" key="7">
    <source>
        <dbReference type="PROSITE" id="PS51160"/>
    </source>
</evidence>
<dbReference type="InterPro" id="IPR036046">
    <property type="entry name" value="Acylphosphatase-like_dom_sf"/>
</dbReference>
<comment type="similarity">
    <text evidence="1 6">Belongs to the acylphosphatase family.</text>
</comment>
<reference evidence="8" key="3">
    <citation type="submission" date="2025-09" db="UniProtKB">
        <authorList>
            <consortium name="Ensembl"/>
        </authorList>
    </citation>
    <scope>IDENTIFICATION</scope>
</reference>
<dbReference type="GeneTree" id="ENSGT00390000011103"/>
<dbReference type="InterPro" id="IPR020456">
    <property type="entry name" value="Acylphosphatase"/>
</dbReference>
<proteinExistence type="inferred from homology"/>
<protein>
    <recommendedName>
        <fullName evidence="4 5">Acylphosphatase</fullName>
        <ecNumber evidence="4 5">3.6.1.7</ecNumber>
    </recommendedName>
</protein>